<dbReference type="InterPro" id="IPR003593">
    <property type="entry name" value="AAA+_ATPase"/>
</dbReference>
<dbReference type="PROSITE" id="PS00211">
    <property type="entry name" value="ABC_TRANSPORTER_1"/>
    <property type="match status" value="1"/>
</dbReference>
<reference evidence="6" key="1">
    <citation type="submission" date="2021-03" db="EMBL/GenBank/DDBJ databases">
        <title>Isolation of Bacillus subtilis from fermented food sample.</title>
        <authorList>
            <person name="Lakshmanan V."/>
            <person name="Athira K."/>
            <person name="Rajagopal K."/>
        </authorList>
    </citation>
    <scope>NUCLEOTIDE SEQUENCE</scope>
    <source>
        <strain evidence="6">S1</strain>
    </source>
</reference>
<organism evidence="6 7">
    <name type="scientific">Bacillus subtilis</name>
    <dbReference type="NCBI Taxonomy" id="1423"/>
    <lineage>
        <taxon>Bacteria</taxon>
        <taxon>Bacillati</taxon>
        <taxon>Bacillota</taxon>
        <taxon>Bacilli</taxon>
        <taxon>Bacillales</taxon>
        <taxon>Bacillaceae</taxon>
        <taxon>Bacillus</taxon>
    </lineage>
</organism>
<comment type="caution">
    <text evidence="6">The sequence shown here is derived from an EMBL/GenBank/DDBJ whole genome shotgun (WGS) entry which is preliminary data.</text>
</comment>
<dbReference type="RefSeq" id="WP_144530775.1">
    <property type="nucleotide sequence ID" value="NZ_JAGFPW010000002.1"/>
</dbReference>
<dbReference type="EMBL" id="JAGFPW010000002">
    <property type="protein sequence ID" value="MBO3793458.1"/>
    <property type="molecule type" value="Genomic_DNA"/>
</dbReference>
<proteinExistence type="inferred from homology"/>
<dbReference type="InterPro" id="IPR027417">
    <property type="entry name" value="P-loop_NTPase"/>
</dbReference>
<dbReference type="GO" id="GO:0016887">
    <property type="term" value="F:ATP hydrolysis activity"/>
    <property type="evidence" value="ECO:0007669"/>
    <property type="project" value="InterPro"/>
</dbReference>
<evidence type="ECO:0000256" key="4">
    <source>
        <dbReference type="ARBA" id="ARBA00022840"/>
    </source>
</evidence>
<evidence type="ECO:0000259" key="5">
    <source>
        <dbReference type="PROSITE" id="PS50893"/>
    </source>
</evidence>
<feature type="domain" description="ABC transporter" evidence="5">
    <location>
        <begin position="2"/>
        <end position="246"/>
    </location>
</feature>
<evidence type="ECO:0000256" key="2">
    <source>
        <dbReference type="ARBA" id="ARBA00022448"/>
    </source>
</evidence>
<evidence type="ECO:0000256" key="3">
    <source>
        <dbReference type="ARBA" id="ARBA00022741"/>
    </source>
</evidence>
<dbReference type="Pfam" id="PF00005">
    <property type="entry name" value="ABC_tran"/>
    <property type="match status" value="1"/>
</dbReference>
<keyword evidence="4 6" id="KW-0067">ATP-binding</keyword>
<dbReference type="InterPro" id="IPR003439">
    <property type="entry name" value="ABC_transporter-like_ATP-bd"/>
</dbReference>
<dbReference type="AlphaFoldDB" id="A0A8I1WC94"/>
<dbReference type="SMART" id="SM00382">
    <property type="entry name" value="AAA"/>
    <property type="match status" value="1"/>
</dbReference>
<sequence>MLIAKDISKTYILNERKGFLKKKKTEINALKKLNLTIKPGSIVGLLGVNGAGKSTTIKILSTILAPTTGSLKVNEVDALKYPVEAKKLLNVITGGERNLYWRLTARENLEYFGALYGLSKKELKDYIPSSLSLVGLKDSNIPVERYSKGMKQRLQIARGLVNNPKYLFLDEPTLGLDINIAKDLRQYIKKLAHQKNKGILLTTHYLSEVEELCDWVYIIDKGNLLTEGTPSDIVSKIIPEIQLKIELSNLSCELKKELLDYVGAIDAKIHFFKDHTNYSILLSSKDDLTSDLVNIITKYRTSILSFKTEEPNLEDALLTLTSKQGDSIYELVKGN</sequence>
<dbReference type="InterPro" id="IPR050763">
    <property type="entry name" value="ABC_transporter_ATP-binding"/>
</dbReference>
<evidence type="ECO:0000256" key="1">
    <source>
        <dbReference type="ARBA" id="ARBA00005417"/>
    </source>
</evidence>
<dbReference type="PROSITE" id="PS50893">
    <property type="entry name" value="ABC_TRANSPORTER_2"/>
    <property type="match status" value="1"/>
</dbReference>
<keyword evidence="2" id="KW-0813">Transport</keyword>
<dbReference type="InterPro" id="IPR017871">
    <property type="entry name" value="ABC_transporter-like_CS"/>
</dbReference>
<gene>
    <name evidence="6" type="ORF">J5227_03790</name>
</gene>
<evidence type="ECO:0000313" key="6">
    <source>
        <dbReference type="EMBL" id="MBO3793458.1"/>
    </source>
</evidence>
<dbReference type="Gene3D" id="3.40.50.300">
    <property type="entry name" value="P-loop containing nucleotide triphosphate hydrolases"/>
    <property type="match status" value="1"/>
</dbReference>
<dbReference type="PANTHER" id="PTHR42711:SF5">
    <property type="entry name" value="ABC TRANSPORTER ATP-BINDING PROTEIN NATA"/>
    <property type="match status" value="1"/>
</dbReference>
<accession>A0A8I1WC94</accession>
<dbReference type="PANTHER" id="PTHR42711">
    <property type="entry name" value="ABC TRANSPORTER ATP-BINDING PROTEIN"/>
    <property type="match status" value="1"/>
</dbReference>
<evidence type="ECO:0000313" key="7">
    <source>
        <dbReference type="Proteomes" id="UP000665181"/>
    </source>
</evidence>
<dbReference type="SUPFAM" id="SSF52540">
    <property type="entry name" value="P-loop containing nucleoside triphosphate hydrolases"/>
    <property type="match status" value="1"/>
</dbReference>
<protein>
    <submittedName>
        <fullName evidence="6">ABC transporter ATP-binding protein</fullName>
    </submittedName>
</protein>
<dbReference type="GO" id="GO:0005524">
    <property type="term" value="F:ATP binding"/>
    <property type="evidence" value="ECO:0007669"/>
    <property type="project" value="UniProtKB-KW"/>
</dbReference>
<dbReference type="Proteomes" id="UP000665181">
    <property type="component" value="Unassembled WGS sequence"/>
</dbReference>
<name>A0A8I1WC94_BACIU</name>
<comment type="similarity">
    <text evidence="1">Belongs to the ABC transporter superfamily.</text>
</comment>
<keyword evidence="3" id="KW-0547">Nucleotide-binding</keyword>